<proteinExistence type="predicted"/>
<accession>A0AA88AL77</accession>
<feature type="chain" id="PRO_5041680536" evidence="1">
    <location>
        <begin position="24"/>
        <end position="115"/>
    </location>
</feature>
<comment type="caution">
    <text evidence="2">The sequence shown here is derived from an EMBL/GenBank/DDBJ whole genome shotgun (WGS) entry which is preliminary data.</text>
</comment>
<protein>
    <submittedName>
        <fullName evidence="2">Uncharacterized protein</fullName>
    </submittedName>
</protein>
<evidence type="ECO:0000313" key="2">
    <source>
        <dbReference type="EMBL" id="GMN54739.1"/>
    </source>
</evidence>
<keyword evidence="1" id="KW-0732">Signal</keyword>
<name>A0AA88AL77_FICCA</name>
<dbReference type="AlphaFoldDB" id="A0AA88AL77"/>
<evidence type="ECO:0000256" key="1">
    <source>
        <dbReference type="SAM" id="SignalP"/>
    </source>
</evidence>
<gene>
    <name evidence="2" type="ORF">TIFTF001_023866</name>
</gene>
<dbReference type="Proteomes" id="UP001187192">
    <property type="component" value="Unassembled WGS sequence"/>
</dbReference>
<dbReference type="Gramene" id="FCD_00021082-RA">
    <property type="protein sequence ID" value="FCD_00021082-RA:cds"/>
    <property type="gene ID" value="FCD_00021082"/>
</dbReference>
<dbReference type="EMBL" id="BTGU01000053">
    <property type="protein sequence ID" value="GMN54739.1"/>
    <property type="molecule type" value="Genomic_DNA"/>
</dbReference>
<evidence type="ECO:0000313" key="3">
    <source>
        <dbReference type="Proteomes" id="UP001187192"/>
    </source>
</evidence>
<feature type="signal peptide" evidence="1">
    <location>
        <begin position="1"/>
        <end position="23"/>
    </location>
</feature>
<organism evidence="2 3">
    <name type="scientific">Ficus carica</name>
    <name type="common">Common fig</name>
    <dbReference type="NCBI Taxonomy" id="3494"/>
    <lineage>
        <taxon>Eukaryota</taxon>
        <taxon>Viridiplantae</taxon>
        <taxon>Streptophyta</taxon>
        <taxon>Embryophyta</taxon>
        <taxon>Tracheophyta</taxon>
        <taxon>Spermatophyta</taxon>
        <taxon>Magnoliopsida</taxon>
        <taxon>eudicotyledons</taxon>
        <taxon>Gunneridae</taxon>
        <taxon>Pentapetalae</taxon>
        <taxon>rosids</taxon>
        <taxon>fabids</taxon>
        <taxon>Rosales</taxon>
        <taxon>Moraceae</taxon>
        <taxon>Ficeae</taxon>
        <taxon>Ficus</taxon>
    </lineage>
</organism>
<reference evidence="2" key="1">
    <citation type="submission" date="2023-07" db="EMBL/GenBank/DDBJ databases">
        <title>draft genome sequence of fig (Ficus carica).</title>
        <authorList>
            <person name="Takahashi T."/>
            <person name="Nishimura K."/>
        </authorList>
    </citation>
    <scope>NUCLEOTIDE SEQUENCE</scope>
</reference>
<sequence length="115" mass="12389">MAFNKVSMVLLLLLVVATTLADARLDQFAVSSQSETEELCIACECTEISGTTTCNRTDRKVGGCPSSCSSSCPCTKSIPPICWCTYEVETCSSEQCPESTAANKRENLLTLKGNY</sequence>
<keyword evidence="3" id="KW-1185">Reference proteome</keyword>